<dbReference type="SUPFAM" id="SSF46894">
    <property type="entry name" value="C-terminal effector domain of the bipartite response regulators"/>
    <property type="match status" value="1"/>
</dbReference>
<dbReference type="InterPro" id="IPR058245">
    <property type="entry name" value="NreC/VraR/RcsB-like_REC"/>
</dbReference>
<dbReference type="PANTHER" id="PTHR43214:SF24">
    <property type="entry name" value="TRANSCRIPTIONAL REGULATORY PROTEIN NARL-RELATED"/>
    <property type="match status" value="1"/>
</dbReference>
<dbReference type="CDD" id="cd17535">
    <property type="entry name" value="REC_NarL-like"/>
    <property type="match status" value="1"/>
</dbReference>
<feature type="domain" description="HTH luxR-type" evidence="6">
    <location>
        <begin position="134"/>
        <end position="199"/>
    </location>
</feature>
<feature type="modified residue" description="4-aspartylphosphate" evidence="5">
    <location>
        <position position="54"/>
    </location>
</feature>
<dbReference type="EMBL" id="FOYL01000007">
    <property type="protein sequence ID" value="SFR24391.1"/>
    <property type="molecule type" value="Genomic_DNA"/>
</dbReference>
<evidence type="ECO:0000259" key="7">
    <source>
        <dbReference type="PROSITE" id="PS50110"/>
    </source>
</evidence>
<protein>
    <submittedName>
        <fullName evidence="8">DNA-binding response regulator, NarL/FixJ family, contains REC and HTH domains</fullName>
    </submittedName>
</protein>
<accession>A0A1I6F394</accession>
<dbReference type="SMART" id="SM00421">
    <property type="entry name" value="HTH_LUXR"/>
    <property type="match status" value="1"/>
</dbReference>
<dbReference type="PROSITE" id="PS50110">
    <property type="entry name" value="RESPONSE_REGULATORY"/>
    <property type="match status" value="1"/>
</dbReference>
<dbReference type="CDD" id="cd06170">
    <property type="entry name" value="LuxR_C_like"/>
    <property type="match status" value="1"/>
</dbReference>
<dbReference type="GO" id="GO:0003677">
    <property type="term" value="F:DNA binding"/>
    <property type="evidence" value="ECO:0007669"/>
    <property type="project" value="UniProtKB-KW"/>
</dbReference>
<dbReference type="InterPro" id="IPR011006">
    <property type="entry name" value="CheY-like_superfamily"/>
</dbReference>
<dbReference type="RefSeq" id="WP_093600542.1">
    <property type="nucleotide sequence ID" value="NZ_FOYL01000007.1"/>
</dbReference>
<evidence type="ECO:0000256" key="2">
    <source>
        <dbReference type="ARBA" id="ARBA00023015"/>
    </source>
</evidence>
<dbReference type="Pfam" id="PF00072">
    <property type="entry name" value="Response_reg"/>
    <property type="match status" value="1"/>
</dbReference>
<dbReference type="SUPFAM" id="SSF52172">
    <property type="entry name" value="CheY-like"/>
    <property type="match status" value="1"/>
</dbReference>
<feature type="domain" description="Response regulatory" evidence="7">
    <location>
        <begin position="3"/>
        <end position="118"/>
    </location>
</feature>
<evidence type="ECO:0000256" key="5">
    <source>
        <dbReference type="PROSITE-ProRule" id="PRU00169"/>
    </source>
</evidence>
<dbReference type="OrthoDB" id="9808843at2"/>
<keyword evidence="1 5" id="KW-0597">Phosphoprotein</keyword>
<dbReference type="AlphaFoldDB" id="A0A1I6F394"/>
<dbReference type="STRING" id="84724.SAMN04488564_107453"/>
<dbReference type="InterPro" id="IPR001789">
    <property type="entry name" value="Sig_transdc_resp-reg_receiver"/>
</dbReference>
<dbReference type="Pfam" id="PF00196">
    <property type="entry name" value="GerE"/>
    <property type="match status" value="1"/>
</dbReference>
<evidence type="ECO:0000256" key="3">
    <source>
        <dbReference type="ARBA" id="ARBA00023125"/>
    </source>
</evidence>
<proteinExistence type="predicted"/>
<dbReference type="InterPro" id="IPR016032">
    <property type="entry name" value="Sig_transdc_resp-reg_C-effctor"/>
</dbReference>
<dbReference type="PROSITE" id="PS50043">
    <property type="entry name" value="HTH_LUXR_2"/>
    <property type="match status" value="1"/>
</dbReference>
<dbReference type="Gene3D" id="3.40.50.2300">
    <property type="match status" value="1"/>
</dbReference>
<keyword evidence="2" id="KW-0805">Transcription regulation</keyword>
<dbReference type="GO" id="GO:0000160">
    <property type="term" value="P:phosphorelay signal transduction system"/>
    <property type="evidence" value="ECO:0007669"/>
    <property type="project" value="InterPro"/>
</dbReference>
<reference evidence="9" key="1">
    <citation type="submission" date="2016-10" db="EMBL/GenBank/DDBJ databases">
        <authorList>
            <person name="Varghese N."/>
            <person name="Submissions S."/>
        </authorList>
    </citation>
    <scope>NUCLEOTIDE SEQUENCE [LARGE SCALE GENOMIC DNA]</scope>
    <source>
        <strain evidence="9">DSM 44232</strain>
    </source>
</reference>
<sequence length="205" mass="21321">MIRVLLVDDHPVVRFGLRTILEAQEDLTVIGECGSGSEAIRLASELLPDVVLMDLKMPGIDGATATAAVVAATTCRVVVLTTFDTDGDILRAIEAGATAYLLKDAPSEELIDAVRAASRGQTVLASPVATKLVSAVQRPGLSAREAEVLGLVARGLSNGAISQALNVSEATVKSHLLHVFSKLDVSDRTAAVTVAMSRGWLPPAA</sequence>
<keyword evidence="9" id="KW-1185">Reference proteome</keyword>
<dbReference type="PANTHER" id="PTHR43214">
    <property type="entry name" value="TWO-COMPONENT RESPONSE REGULATOR"/>
    <property type="match status" value="1"/>
</dbReference>
<dbReference type="PROSITE" id="PS00622">
    <property type="entry name" value="HTH_LUXR_1"/>
    <property type="match status" value="1"/>
</dbReference>
<evidence type="ECO:0000313" key="9">
    <source>
        <dbReference type="Proteomes" id="UP000198583"/>
    </source>
</evidence>
<evidence type="ECO:0000259" key="6">
    <source>
        <dbReference type="PROSITE" id="PS50043"/>
    </source>
</evidence>
<dbReference type="InterPro" id="IPR000792">
    <property type="entry name" value="Tscrpt_reg_LuxR_C"/>
</dbReference>
<organism evidence="8 9">
    <name type="scientific">Lentzea waywayandensis</name>
    <dbReference type="NCBI Taxonomy" id="84724"/>
    <lineage>
        <taxon>Bacteria</taxon>
        <taxon>Bacillati</taxon>
        <taxon>Actinomycetota</taxon>
        <taxon>Actinomycetes</taxon>
        <taxon>Pseudonocardiales</taxon>
        <taxon>Pseudonocardiaceae</taxon>
        <taxon>Lentzea</taxon>
    </lineage>
</organism>
<dbReference type="InterPro" id="IPR039420">
    <property type="entry name" value="WalR-like"/>
</dbReference>
<evidence type="ECO:0000313" key="8">
    <source>
        <dbReference type="EMBL" id="SFR24391.1"/>
    </source>
</evidence>
<name>A0A1I6F394_9PSEU</name>
<dbReference type="GO" id="GO:0006355">
    <property type="term" value="P:regulation of DNA-templated transcription"/>
    <property type="evidence" value="ECO:0007669"/>
    <property type="project" value="InterPro"/>
</dbReference>
<dbReference type="SMART" id="SM00448">
    <property type="entry name" value="REC"/>
    <property type="match status" value="1"/>
</dbReference>
<evidence type="ECO:0000256" key="1">
    <source>
        <dbReference type="ARBA" id="ARBA00022553"/>
    </source>
</evidence>
<evidence type="ECO:0000256" key="4">
    <source>
        <dbReference type="ARBA" id="ARBA00023163"/>
    </source>
</evidence>
<keyword evidence="3 8" id="KW-0238">DNA-binding</keyword>
<dbReference type="Proteomes" id="UP000198583">
    <property type="component" value="Unassembled WGS sequence"/>
</dbReference>
<keyword evidence="4" id="KW-0804">Transcription</keyword>
<dbReference type="PRINTS" id="PR00038">
    <property type="entry name" value="HTHLUXR"/>
</dbReference>
<gene>
    <name evidence="8" type="ORF">SAMN04488564_107453</name>
</gene>